<evidence type="ECO:0008006" key="5">
    <source>
        <dbReference type="Google" id="ProtNLM"/>
    </source>
</evidence>
<evidence type="ECO:0000256" key="1">
    <source>
        <dbReference type="ARBA" id="ARBA00023242"/>
    </source>
</evidence>
<dbReference type="Proteomes" id="UP000799770">
    <property type="component" value="Unassembled WGS sequence"/>
</dbReference>
<dbReference type="GO" id="GO:0008270">
    <property type="term" value="F:zinc ion binding"/>
    <property type="evidence" value="ECO:0007669"/>
    <property type="project" value="InterPro"/>
</dbReference>
<accession>A0A6A5ZP87</accession>
<dbReference type="PANTHER" id="PTHR38111">
    <property type="entry name" value="ZN(2)-C6 FUNGAL-TYPE DOMAIN-CONTAINING PROTEIN-RELATED"/>
    <property type="match status" value="1"/>
</dbReference>
<organism evidence="3 4">
    <name type="scientific">Lophiotrema nucula</name>
    <dbReference type="NCBI Taxonomy" id="690887"/>
    <lineage>
        <taxon>Eukaryota</taxon>
        <taxon>Fungi</taxon>
        <taxon>Dikarya</taxon>
        <taxon>Ascomycota</taxon>
        <taxon>Pezizomycotina</taxon>
        <taxon>Dothideomycetes</taxon>
        <taxon>Pleosporomycetidae</taxon>
        <taxon>Pleosporales</taxon>
        <taxon>Lophiotremataceae</taxon>
        <taxon>Lophiotrema</taxon>
    </lineage>
</organism>
<dbReference type="PANTHER" id="PTHR38111:SF11">
    <property type="entry name" value="TRANSCRIPTION FACTOR DOMAIN-CONTAINING PROTEIN-RELATED"/>
    <property type="match status" value="1"/>
</dbReference>
<reference evidence="3" key="1">
    <citation type="journal article" date="2020" name="Stud. Mycol.">
        <title>101 Dothideomycetes genomes: a test case for predicting lifestyles and emergence of pathogens.</title>
        <authorList>
            <person name="Haridas S."/>
            <person name="Albert R."/>
            <person name="Binder M."/>
            <person name="Bloem J."/>
            <person name="Labutti K."/>
            <person name="Salamov A."/>
            <person name="Andreopoulos B."/>
            <person name="Baker S."/>
            <person name="Barry K."/>
            <person name="Bills G."/>
            <person name="Bluhm B."/>
            <person name="Cannon C."/>
            <person name="Castanera R."/>
            <person name="Culley D."/>
            <person name="Daum C."/>
            <person name="Ezra D."/>
            <person name="Gonzalez J."/>
            <person name="Henrissat B."/>
            <person name="Kuo A."/>
            <person name="Liang C."/>
            <person name="Lipzen A."/>
            <person name="Lutzoni F."/>
            <person name="Magnuson J."/>
            <person name="Mondo S."/>
            <person name="Nolan M."/>
            <person name="Ohm R."/>
            <person name="Pangilinan J."/>
            <person name="Park H.-J."/>
            <person name="Ramirez L."/>
            <person name="Alfaro M."/>
            <person name="Sun H."/>
            <person name="Tritt A."/>
            <person name="Yoshinaga Y."/>
            <person name="Zwiers L.-H."/>
            <person name="Turgeon B."/>
            <person name="Goodwin S."/>
            <person name="Spatafora J."/>
            <person name="Crous P."/>
            <person name="Grigoriev I."/>
        </authorList>
    </citation>
    <scope>NUCLEOTIDE SEQUENCE</scope>
    <source>
        <strain evidence="3">CBS 627.86</strain>
    </source>
</reference>
<dbReference type="OrthoDB" id="3525185at2759"/>
<dbReference type="Pfam" id="PF11951">
    <property type="entry name" value="Fungal_trans_2"/>
    <property type="match status" value="1"/>
</dbReference>
<gene>
    <name evidence="3" type="ORF">BDV96DRAFT_610159</name>
</gene>
<feature type="compositionally biased region" description="Low complexity" evidence="2">
    <location>
        <begin position="59"/>
        <end position="70"/>
    </location>
</feature>
<sequence length="459" mass="51179">MQCDQRRPACGQCEEKGLICGGYDRDRIFVNEYKPPSRESDNSARLVVWRSEGPERTLSKTPSKTPSSTPDSIPLPQSLISTAYTEGTLGTFYYVYCPALRKISTNHFADNLQALYGHDEALRVATLALSSASLGRATNDRVLIEQGRDLYGRALYELARAIKNPVRAKNDALLAVPRVMGMFEILFGSDIGMGAQAKSWGSHAKGELAITQGRGPEMHISGNGHQLFVDGRQNPIIAGIWQRKATPMNDIEWKTIPWRYLPKTPKDTLLDILAEVPAILEKSDILKDPESDLTPAAKNTLREAIVTRCFDLDTTIKYWEAVNTTAIYHPSSETPTPIEFSTMTEAHLTLLYWTICIEVYECLELALGYPSSSASETARFYAYRITRALRHFFKPEWGLFGATTASFPAGVAMLHLRTYPREGDEGYMMLVGKAWNDPNLPKAVKTFLNSMRASHAKKG</sequence>
<dbReference type="EMBL" id="ML977314">
    <property type="protein sequence ID" value="KAF2120071.1"/>
    <property type="molecule type" value="Genomic_DNA"/>
</dbReference>
<dbReference type="InterPro" id="IPR021858">
    <property type="entry name" value="Fun_TF"/>
</dbReference>
<keyword evidence="4" id="KW-1185">Reference proteome</keyword>
<dbReference type="CDD" id="cd00067">
    <property type="entry name" value="GAL4"/>
    <property type="match status" value="1"/>
</dbReference>
<keyword evidence="1" id="KW-0539">Nucleus</keyword>
<evidence type="ECO:0000256" key="2">
    <source>
        <dbReference type="SAM" id="MobiDB-lite"/>
    </source>
</evidence>
<name>A0A6A5ZP87_9PLEO</name>
<dbReference type="AlphaFoldDB" id="A0A6A5ZP87"/>
<dbReference type="InterPro" id="IPR001138">
    <property type="entry name" value="Zn2Cys6_DnaBD"/>
</dbReference>
<feature type="region of interest" description="Disordered" evidence="2">
    <location>
        <begin position="51"/>
        <end position="74"/>
    </location>
</feature>
<proteinExistence type="predicted"/>
<evidence type="ECO:0000313" key="3">
    <source>
        <dbReference type="EMBL" id="KAF2120071.1"/>
    </source>
</evidence>
<dbReference type="InterPro" id="IPR053178">
    <property type="entry name" value="Osmoadaptation_assoc"/>
</dbReference>
<dbReference type="GO" id="GO:0000981">
    <property type="term" value="F:DNA-binding transcription factor activity, RNA polymerase II-specific"/>
    <property type="evidence" value="ECO:0007669"/>
    <property type="project" value="InterPro"/>
</dbReference>
<evidence type="ECO:0000313" key="4">
    <source>
        <dbReference type="Proteomes" id="UP000799770"/>
    </source>
</evidence>
<protein>
    <recommendedName>
        <fullName evidence="5">Zn(2)-C6 fungal-type domain-containing protein</fullName>
    </recommendedName>
</protein>